<dbReference type="Proteomes" id="UP000683925">
    <property type="component" value="Unassembled WGS sequence"/>
</dbReference>
<accession>A0A8S1VNG5</accession>
<dbReference type="AlphaFoldDB" id="A0A8S1VNG5"/>
<dbReference type="EMBL" id="CAJJDP010000072">
    <property type="protein sequence ID" value="CAD8179508.1"/>
    <property type="molecule type" value="Genomic_DNA"/>
</dbReference>
<sequence>MNSKFKSKNYNYRQGIQGEQCNILSKNYIEQSEQLEKKSQNIKQSKKYISPNESLS</sequence>
<evidence type="ECO:0000313" key="3">
    <source>
        <dbReference type="Proteomes" id="UP000683925"/>
    </source>
</evidence>
<reference evidence="2" key="1">
    <citation type="submission" date="2021-01" db="EMBL/GenBank/DDBJ databases">
        <authorList>
            <consortium name="Genoscope - CEA"/>
            <person name="William W."/>
        </authorList>
    </citation>
    <scope>NUCLEOTIDE SEQUENCE</scope>
</reference>
<keyword evidence="3" id="KW-1185">Reference proteome</keyword>
<feature type="region of interest" description="Disordered" evidence="1">
    <location>
        <begin position="36"/>
        <end position="56"/>
    </location>
</feature>
<evidence type="ECO:0000313" key="2">
    <source>
        <dbReference type="EMBL" id="CAD8179508.1"/>
    </source>
</evidence>
<gene>
    <name evidence="2" type="ORF">POCTA_138.1.T0730052</name>
</gene>
<comment type="caution">
    <text evidence="2">The sequence shown here is derived from an EMBL/GenBank/DDBJ whole genome shotgun (WGS) entry which is preliminary data.</text>
</comment>
<proteinExistence type="predicted"/>
<name>A0A8S1VNG5_PAROT</name>
<protein>
    <submittedName>
        <fullName evidence="2">Uncharacterized protein</fullName>
    </submittedName>
</protein>
<evidence type="ECO:0000256" key="1">
    <source>
        <dbReference type="SAM" id="MobiDB-lite"/>
    </source>
</evidence>
<organism evidence="2 3">
    <name type="scientific">Paramecium octaurelia</name>
    <dbReference type="NCBI Taxonomy" id="43137"/>
    <lineage>
        <taxon>Eukaryota</taxon>
        <taxon>Sar</taxon>
        <taxon>Alveolata</taxon>
        <taxon>Ciliophora</taxon>
        <taxon>Intramacronucleata</taxon>
        <taxon>Oligohymenophorea</taxon>
        <taxon>Peniculida</taxon>
        <taxon>Parameciidae</taxon>
        <taxon>Paramecium</taxon>
    </lineage>
</organism>